<proteinExistence type="predicted"/>
<accession>A0A172TW98</accession>
<reference evidence="1 2" key="2">
    <citation type="journal article" date="2016" name="Int. J. Syst. Evol. Microbiol.">
        <title>Flavisolibacter tropicus sp. nov., isolated from tropical soil.</title>
        <authorList>
            <person name="Lee J.J."/>
            <person name="Kang M.S."/>
            <person name="Kim G.S."/>
            <person name="Lee C.S."/>
            <person name="Lim S."/>
            <person name="Lee J."/>
            <person name="Roh S.H."/>
            <person name="Kang H."/>
            <person name="Ha J.M."/>
            <person name="Bae S."/>
            <person name="Jung H.Y."/>
            <person name="Kim M.K."/>
        </authorList>
    </citation>
    <scope>NUCLEOTIDE SEQUENCE [LARGE SCALE GENOMIC DNA]</scope>
    <source>
        <strain evidence="1 2">LCS9</strain>
    </source>
</reference>
<protein>
    <submittedName>
        <fullName evidence="1">Uncharacterized protein</fullName>
    </submittedName>
</protein>
<dbReference type="EMBL" id="CP011390">
    <property type="protein sequence ID" value="ANE51300.1"/>
    <property type="molecule type" value="Genomic_DNA"/>
</dbReference>
<name>A0A172TW98_9BACT</name>
<gene>
    <name evidence="1" type="ORF">SY85_13045</name>
</gene>
<evidence type="ECO:0000313" key="1">
    <source>
        <dbReference type="EMBL" id="ANE51300.1"/>
    </source>
</evidence>
<dbReference type="KEGG" id="fla:SY85_13045"/>
<dbReference type="AlphaFoldDB" id="A0A172TW98"/>
<dbReference type="Proteomes" id="UP000077177">
    <property type="component" value="Chromosome"/>
</dbReference>
<keyword evidence="2" id="KW-1185">Reference proteome</keyword>
<evidence type="ECO:0000313" key="2">
    <source>
        <dbReference type="Proteomes" id="UP000077177"/>
    </source>
</evidence>
<reference evidence="2" key="1">
    <citation type="submission" date="2015-01" db="EMBL/GenBank/DDBJ databases">
        <title>Flavisolibacter sp./LCS9/ whole genome sequencing.</title>
        <authorList>
            <person name="Kim M.K."/>
            <person name="Srinivasan S."/>
            <person name="Lee J.-J."/>
        </authorList>
    </citation>
    <scope>NUCLEOTIDE SEQUENCE [LARGE SCALE GENOMIC DNA]</scope>
    <source>
        <strain evidence="2">LCS9</strain>
    </source>
</reference>
<organism evidence="1 2">
    <name type="scientific">Flavisolibacter tropicus</name>
    <dbReference type="NCBI Taxonomy" id="1492898"/>
    <lineage>
        <taxon>Bacteria</taxon>
        <taxon>Pseudomonadati</taxon>
        <taxon>Bacteroidota</taxon>
        <taxon>Chitinophagia</taxon>
        <taxon>Chitinophagales</taxon>
        <taxon>Chitinophagaceae</taxon>
        <taxon>Flavisolibacter</taxon>
    </lineage>
</organism>
<sequence length="60" mass="7267">MITKVVKDNELYVYYNGKILYKRWLKEGYGKVMDRSPFTARDTESFKQFIKDRPANKEKE</sequence>